<feature type="binding site" evidence="12">
    <location>
        <position position="541"/>
    </location>
    <ligand>
        <name>Zn(2+)</name>
        <dbReference type="ChEBI" id="CHEBI:29105"/>
        <label>2</label>
    </ligand>
</feature>
<feature type="domain" description="Helicase ATP-binding" evidence="13">
    <location>
        <begin position="283"/>
        <end position="449"/>
    </location>
</feature>
<evidence type="ECO:0000256" key="11">
    <source>
        <dbReference type="ARBA" id="ARBA00048988"/>
    </source>
</evidence>
<dbReference type="FunFam" id="3.40.50.300:FF:000489">
    <property type="entry name" value="Primosome assembly protein PriA"/>
    <property type="match status" value="1"/>
</dbReference>
<comment type="catalytic activity">
    <reaction evidence="12">
        <text>Couples ATP hydrolysis with the unwinding of duplex DNA by translocating in the 3'-5' direction.</text>
        <dbReference type="EC" id="5.6.2.4"/>
    </reaction>
</comment>
<evidence type="ECO:0000256" key="4">
    <source>
        <dbReference type="ARBA" id="ARBA00022741"/>
    </source>
</evidence>
<dbReference type="CDD" id="cd18804">
    <property type="entry name" value="SF2_C_priA"/>
    <property type="match status" value="1"/>
</dbReference>
<keyword evidence="8 12" id="KW-0067">ATP-binding</keyword>
<dbReference type="GO" id="GO:1990077">
    <property type="term" value="C:primosome complex"/>
    <property type="evidence" value="ECO:0007669"/>
    <property type="project" value="UniProtKB-UniRule"/>
</dbReference>
<dbReference type="EMBL" id="AP025523">
    <property type="protein sequence ID" value="BDE06443.1"/>
    <property type="molecule type" value="Genomic_DNA"/>
</dbReference>
<evidence type="ECO:0000256" key="8">
    <source>
        <dbReference type="ARBA" id="ARBA00022840"/>
    </source>
</evidence>
<keyword evidence="9 12" id="KW-0238">DNA-binding</keyword>
<dbReference type="GO" id="GO:0003677">
    <property type="term" value="F:DNA binding"/>
    <property type="evidence" value="ECO:0007669"/>
    <property type="project" value="UniProtKB-UniRule"/>
</dbReference>
<evidence type="ECO:0000313" key="16">
    <source>
        <dbReference type="Proteomes" id="UP001317532"/>
    </source>
</evidence>
<dbReference type="GO" id="GO:0016787">
    <property type="term" value="F:hydrolase activity"/>
    <property type="evidence" value="ECO:0007669"/>
    <property type="project" value="UniProtKB-KW"/>
</dbReference>
<keyword evidence="10 12" id="KW-0413">Isomerase</keyword>
<dbReference type="PANTHER" id="PTHR30580:SF0">
    <property type="entry name" value="PRIMOSOMAL PROTEIN N"/>
    <property type="match status" value="1"/>
</dbReference>
<dbReference type="PANTHER" id="PTHR30580">
    <property type="entry name" value="PRIMOSOMAL PROTEIN N"/>
    <property type="match status" value="1"/>
</dbReference>
<sequence>MSATRVDVLPHLKTARFDRALSYRLPDGMRVQTGDIVRVPLGPRTVFAYVVGEPKPAADDASLREIAERVDGPRAFDADGLALARWIADAYLCSLREALGAVVLAAAIPRTVDRFVPRGDPPEIARFKHVPERLVRLLWNDFRDGVGPDVLLRHPEARRAGDRATLLRALDALVRAGVLDRRRTVAQARVGTATVRILRTGAAPIRGKKAEALVAHVAASGELRRSDALLAGFSDAVIRRVVLAGALVEEQRDIRRERHARVALPPYQPTDEQREAIARLAGAIDARTFSQLLLHGVTGSGKTFVYLHAIARVLARGGRAIVLVPEIALTPQTAARFEAAFGDRVAVLHSALSDRERFDAWQAAARGEIDVVVGARSAVFAPLGDVRLIVVDEAHESSYRQDSTPRYDAVAVARERMRRANGVVVLGSATPALEDYARAKAGRFPLVRLVHRATAQPLPAVRVVDMGAEFGSGNRRVFSTALAEAIADRIARSEKTVLFINRRGSARFVLCRACGEVPECPRCSTSLTVHRSENLLRCHWCDFQRAIPEVCASCGAGPVREFGAGTQRVADEVERLFPDAVVVRMDSDTTTRVGDHARLLERFADEGDVLVGTQMVAKGLDFPQVTLVGAVAADLDLHVADFRAAERTFALLTQVCGRSGRARAGEAIVQTYAPEHPAIVYASKHDYDGFAAVELRERRALHWPPFTKLAMLGAIGRSRRAVETAIARWAAPLRGVDGFEVLGPAPYPVARVNDEWRYRIAVRTKALERLRAAIRADVLPLADAVEGVRLTVTIE</sequence>
<dbReference type="AlphaFoldDB" id="A0AAN1XY15"/>
<dbReference type="Pfam" id="PF17764">
    <property type="entry name" value="PriA_3primeBD"/>
    <property type="match status" value="1"/>
</dbReference>
<evidence type="ECO:0000256" key="6">
    <source>
        <dbReference type="ARBA" id="ARBA00022806"/>
    </source>
</evidence>
<accession>A0AAN1XY15</accession>
<dbReference type="RefSeq" id="WP_317997400.1">
    <property type="nucleotide sequence ID" value="NZ_AP025523.1"/>
</dbReference>
<evidence type="ECO:0000256" key="7">
    <source>
        <dbReference type="ARBA" id="ARBA00022833"/>
    </source>
</evidence>
<feature type="binding site" evidence="12">
    <location>
        <position position="538"/>
    </location>
    <ligand>
        <name>Zn(2+)</name>
        <dbReference type="ChEBI" id="CHEBI:29105"/>
        <label>2</label>
    </ligand>
</feature>
<comment type="similarity">
    <text evidence="12">Belongs to the helicase family. PriA subfamily.</text>
</comment>
<dbReference type="InterPro" id="IPR014001">
    <property type="entry name" value="Helicase_ATP-bd"/>
</dbReference>
<evidence type="ECO:0000256" key="2">
    <source>
        <dbReference type="ARBA" id="ARBA00022705"/>
    </source>
</evidence>
<dbReference type="InterPro" id="IPR040498">
    <property type="entry name" value="PriA_CRR"/>
</dbReference>
<feature type="binding site" evidence="12">
    <location>
        <position position="551"/>
    </location>
    <ligand>
        <name>Zn(2+)</name>
        <dbReference type="ChEBI" id="CHEBI:29105"/>
        <label>1</label>
    </ligand>
</feature>
<dbReference type="GO" id="GO:0043138">
    <property type="term" value="F:3'-5' DNA helicase activity"/>
    <property type="evidence" value="ECO:0007669"/>
    <property type="project" value="UniProtKB-EC"/>
</dbReference>
<dbReference type="GO" id="GO:0006270">
    <property type="term" value="P:DNA replication initiation"/>
    <property type="evidence" value="ECO:0007669"/>
    <property type="project" value="TreeGrafter"/>
</dbReference>
<dbReference type="Gene3D" id="3.40.50.300">
    <property type="entry name" value="P-loop containing nucleotide triphosphate hydrolases"/>
    <property type="match status" value="2"/>
</dbReference>
<feature type="binding site" evidence="12">
    <location>
        <position position="514"/>
    </location>
    <ligand>
        <name>Zn(2+)</name>
        <dbReference type="ChEBI" id="CHEBI:29105"/>
        <label>1</label>
    </ligand>
</feature>
<dbReference type="SUPFAM" id="SSF52540">
    <property type="entry name" value="P-loop containing nucleoside triphosphate hydrolases"/>
    <property type="match status" value="2"/>
</dbReference>
<evidence type="ECO:0000256" key="5">
    <source>
        <dbReference type="ARBA" id="ARBA00022801"/>
    </source>
</evidence>
<dbReference type="Proteomes" id="UP001317532">
    <property type="component" value="Chromosome"/>
</dbReference>
<dbReference type="GO" id="GO:0006269">
    <property type="term" value="P:DNA replication, synthesis of primer"/>
    <property type="evidence" value="ECO:0007669"/>
    <property type="project" value="UniProtKB-KW"/>
</dbReference>
<dbReference type="SMART" id="SM00487">
    <property type="entry name" value="DEXDc"/>
    <property type="match status" value="1"/>
</dbReference>
<dbReference type="InterPro" id="IPR027417">
    <property type="entry name" value="P-loop_NTPase"/>
</dbReference>
<comment type="catalytic activity">
    <reaction evidence="11 12">
        <text>ATP + H2O = ADP + phosphate + H(+)</text>
        <dbReference type="Rhea" id="RHEA:13065"/>
        <dbReference type="ChEBI" id="CHEBI:15377"/>
        <dbReference type="ChEBI" id="CHEBI:15378"/>
        <dbReference type="ChEBI" id="CHEBI:30616"/>
        <dbReference type="ChEBI" id="CHEBI:43474"/>
        <dbReference type="ChEBI" id="CHEBI:456216"/>
        <dbReference type="EC" id="5.6.2.4"/>
    </reaction>
</comment>
<feature type="binding site" evidence="12">
    <location>
        <position position="520"/>
    </location>
    <ligand>
        <name>Zn(2+)</name>
        <dbReference type="ChEBI" id="CHEBI:29105"/>
        <label>2</label>
    </ligand>
</feature>
<dbReference type="Pfam" id="PF18074">
    <property type="entry name" value="PriA_C"/>
    <property type="match status" value="1"/>
</dbReference>
<dbReference type="GO" id="GO:0008270">
    <property type="term" value="F:zinc ion binding"/>
    <property type="evidence" value="ECO:0007669"/>
    <property type="project" value="UniProtKB-UniRule"/>
</dbReference>
<dbReference type="GO" id="GO:0006310">
    <property type="term" value="P:DNA recombination"/>
    <property type="evidence" value="ECO:0007669"/>
    <property type="project" value="InterPro"/>
</dbReference>
<evidence type="ECO:0000256" key="1">
    <source>
        <dbReference type="ARBA" id="ARBA00022515"/>
    </source>
</evidence>
<keyword evidence="16" id="KW-1185">Reference proteome</keyword>
<dbReference type="InterPro" id="IPR005259">
    <property type="entry name" value="PriA"/>
</dbReference>
<comment type="cofactor">
    <cofactor evidence="12">
        <name>Zn(2+)</name>
        <dbReference type="ChEBI" id="CHEBI:29105"/>
    </cofactor>
    <text evidence="12">Binds 2 zinc ions per subunit.</text>
</comment>
<dbReference type="InterPro" id="IPR011545">
    <property type="entry name" value="DEAD/DEAH_box_helicase_dom"/>
</dbReference>
<dbReference type="InterPro" id="IPR041236">
    <property type="entry name" value="PriA_C"/>
</dbReference>
<dbReference type="GO" id="GO:0005524">
    <property type="term" value="F:ATP binding"/>
    <property type="evidence" value="ECO:0007669"/>
    <property type="project" value="UniProtKB-UniRule"/>
</dbReference>
<keyword evidence="5 12" id="KW-0378">Hydrolase</keyword>
<evidence type="ECO:0000259" key="13">
    <source>
        <dbReference type="PROSITE" id="PS51192"/>
    </source>
</evidence>
<keyword evidence="2 12" id="KW-0235">DNA replication</keyword>
<feature type="binding site" evidence="12">
    <location>
        <position position="554"/>
    </location>
    <ligand>
        <name>Zn(2+)</name>
        <dbReference type="ChEBI" id="CHEBI:29105"/>
        <label>1</label>
    </ligand>
</feature>
<evidence type="ECO:0000256" key="12">
    <source>
        <dbReference type="HAMAP-Rule" id="MF_00983"/>
    </source>
</evidence>
<dbReference type="Gene3D" id="3.40.1440.60">
    <property type="entry name" value="PriA, 3(prime) DNA-binding domain"/>
    <property type="match status" value="1"/>
</dbReference>
<feature type="binding site" evidence="12">
    <location>
        <position position="511"/>
    </location>
    <ligand>
        <name>Zn(2+)</name>
        <dbReference type="ChEBI" id="CHEBI:29105"/>
        <label>1</label>
    </ligand>
</feature>
<dbReference type="GO" id="GO:0006302">
    <property type="term" value="P:double-strand break repair"/>
    <property type="evidence" value="ECO:0007669"/>
    <property type="project" value="InterPro"/>
</dbReference>
<comment type="subunit">
    <text evidence="12">Component of the replication restart primosome.</text>
</comment>
<feature type="binding site" evidence="12">
    <location>
        <position position="523"/>
    </location>
    <ligand>
        <name>Zn(2+)</name>
        <dbReference type="ChEBI" id="CHEBI:29105"/>
        <label>2</label>
    </ligand>
</feature>
<dbReference type="KEGG" id="vab:WPS_17190"/>
<gene>
    <name evidence="12 15" type="primary">priA</name>
    <name evidence="15" type="ORF">WPS_17190</name>
</gene>
<evidence type="ECO:0000256" key="3">
    <source>
        <dbReference type="ARBA" id="ARBA00022723"/>
    </source>
</evidence>
<dbReference type="Pfam" id="PF18319">
    <property type="entry name" value="Zn_ribbon_PriA"/>
    <property type="match status" value="1"/>
</dbReference>
<dbReference type="HAMAP" id="MF_00983">
    <property type="entry name" value="PriA"/>
    <property type="match status" value="1"/>
</dbReference>
<comment type="function">
    <text evidence="12">Initiates the restart of stalled replication forks, which reloads the replicative helicase on sites other than the origin of replication. Recognizes and binds to abandoned replication forks and remodels them to uncover a helicase loading site. Promotes assembly of the primosome at these replication forks.</text>
</comment>
<keyword evidence="4 12" id="KW-0547">Nucleotide-binding</keyword>
<dbReference type="PROSITE" id="PS51192">
    <property type="entry name" value="HELICASE_ATP_BIND_1"/>
    <property type="match status" value="1"/>
</dbReference>
<dbReference type="NCBIfam" id="TIGR00595">
    <property type="entry name" value="priA"/>
    <property type="match status" value="1"/>
</dbReference>
<proteinExistence type="inferred from homology"/>
<evidence type="ECO:0000256" key="10">
    <source>
        <dbReference type="ARBA" id="ARBA00023235"/>
    </source>
</evidence>
<dbReference type="SMART" id="SM00490">
    <property type="entry name" value="HELICc"/>
    <property type="match status" value="1"/>
</dbReference>
<dbReference type="CDD" id="cd17929">
    <property type="entry name" value="DEXHc_priA"/>
    <property type="match status" value="1"/>
</dbReference>
<dbReference type="EC" id="5.6.2.4" evidence="12"/>
<feature type="domain" description="Helicase C-terminal" evidence="14">
    <location>
        <begin position="546"/>
        <end position="712"/>
    </location>
</feature>
<dbReference type="Pfam" id="PF00270">
    <property type="entry name" value="DEAD"/>
    <property type="match status" value="1"/>
</dbReference>
<keyword evidence="1 12" id="KW-0639">Primosome</keyword>
<dbReference type="InterPro" id="IPR041222">
    <property type="entry name" value="PriA_3primeBD"/>
</dbReference>
<protein>
    <recommendedName>
        <fullName evidence="12">Replication restart protein PriA</fullName>
    </recommendedName>
    <alternativeName>
        <fullName evidence="12">ATP-dependent DNA helicase PriA</fullName>
        <ecNumber evidence="12">5.6.2.4</ecNumber>
    </alternativeName>
    <alternativeName>
        <fullName evidence="12">DNA 3'-5' helicase PriA</fullName>
    </alternativeName>
</protein>
<dbReference type="InterPro" id="IPR001650">
    <property type="entry name" value="Helicase_C-like"/>
</dbReference>
<keyword evidence="3 12" id="KW-0479">Metal-binding</keyword>
<name>A0AAN1XY15_UNVUL</name>
<evidence type="ECO:0000256" key="9">
    <source>
        <dbReference type="ARBA" id="ARBA00023125"/>
    </source>
</evidence>
<keyword evidence="7 12" id="KW-0862">Zinc</keyword>
<reference evidence="15 16" key="1">
    <citation type="journal article" date="2022" name="ISME Commun">
        <title>Vulcanimicrobium alpinus gen. nov. sp. nov., the first cultivated representative of the candidate phylum 'Eremiobacterota', is a metabolically versatile aerobic anoxygenic phototroph.</title>
        <authorList>
            <person name="Yabe S."/>
            <person name="Muto K."/>
            <person name="Abe K."/>
            <person name="Yokota A."/>
            <person name="Staudigel H."/>
            <person name="Tebo B.M."/>
        </authorList>
    </citation>
    <scope>NUCLEOTIDE SEQUENCE [LARGE SCALE GENOMIC DNA]</scope>
    <source>
        <strain evidence="15 16">WC8-2</strain>
    </source>
</reference>
<evidence type="ECO:0000313" key="15">
    <source>
        <dbReference type="EMBL" id="BDE06443.1"/>
    </source>
</evidence>
<evidence type="ECO:0000259" key="14">
    <source>
        <dbReference type="PROSITE" id="PS51194"/>
    </source>
</evidence>
<keyword evidence="6 12" id="KW-0347">Helicase</keyword>
<dbReference type="Pfam" id="PF00271">
    <property type="entry name" value="Helicase_C"/>
    <property type="match status" value="1"/>
</dbReference>
<organism evidence="15 16">
    <name type="scientific">Vulcanimicrobium alpinum</name>
    <dbReference type="NCBI Taxonomy" id="3016050"/>
    <lineage>
        <taxon>Bacteria</taxon>
        <taxon>Bacillati</taxon>
        <taxon>Vulcanimicrobiota</taxon>
        <taxon>Vulcanimicrobiia</taxon>
        <taxon>Vulcanimicrobiales</taxon>
        <taxon>Vulcanimicrobiaceae</taxon>
        <taxon>Vulcanimicrobium</taxon>
    </lineage>
</organism>
<dbReference type="InterPro" id="IPR042115">
    <property type="entry name" value="PriA_3primeBD_sf"/>
</dbReference>
<dbReference type="PROSITE" id="PS51194">
    <property type="entry name" value="HELICASE_CTER"/>
    <property type="match status" value="1"/>
</dbReference>